<proteinExistence type="predicted"/>
<dbReference type="AlphaFoldDB" id="A0A7R6PIF2"/>
<dbReference type="Proteomes" id="UP000595663">
    <property type="component" value="Chromosome"/>
</dbReference>
<name>A0A7R6PIF2_9GAMM</name>
<reference evidence="1 2" key="1">
    <citation type="journal article" date="2008" name="Int. J. Syst. Evol. Microbiol.">
        <title>Amphritea japonica sp. nov. and Amphritea balenae sp. nov., isolated from the sediment adjacent to sperm whale carcasses off Kagoshima, Japan.</title>
        <authorList>
            <person name="Miyazaki M."/>
            <person name="Nogi Y."/>
            <person name="Fujiwara Y."/>
            <person name="Kawato M."/>
            <person name="Nagahama T."/>
            <person name="Kubokawa K."/>
            <person name="Horikoshi K."/>
        </authorList>
    </citation>
    <scope>NUCLEOTIDE SEQUENCE [LARGE SCALE GENOMIC DNA]</scope>
    <source>
        <strain evidence="1 2">ATCC BAA-1530</strain>
    </source>
</reference>
<dbReference type="OrthoDB" id="6118848at2"/>
<dbReference type="EMBL" id="AP014545">
    <property type="protein sequence ID" value="BBB27102.1"/>
    <property type="molecule type" value="Genomic_DNA"/>
</dbReference>
<evidence type="ECO:0000313" key="2">
    <source>
        <dbReference type="Proteomes" id="UP000595663"/>
    </source>
</evidence>
<gene>
    <name evidence="1" type="ORF">AMJAP_2513</name>
</gene>
<sequence>MLTSVNLTGESLKLLNLRGLSEQQVGDFAALLDKANNQLEGSRSAKQVLTDMSSDELNLLQQATSLAKPIQIDSLSDEGATNLLAQPDKTGMVDLNNDGIVEIGIGRMVTFPPVNAPPSVHKAWDSATENMSEGDKMTLQLHMHIATYGIQMDGVPSKAALPPEQQWSPAGWQKLLAELKGALDFSVSMDGWTRTNLVRQDFFNKFENELSQRAG</sequence>
<keyword evidence="2" id="KW-1185">Reference proteome</keyword>
<protein>
    <submittedName>
        <fullName evidence="1">Uncharacterized protein</fullName>
    </submittedName>
</protein>
<accession>A0A7R6PIF2</accession>
<dbReference type="KEGG" id="ajp:AMJAP_2513"/>
<dbReference type="RefSeq" id="WP_019620090.1">
    <property type="nucleotide sequence ID" value="NZ_AP014545.1"/>
</dbReference>
<evidence type="ECO:0000313" key="1">
    <source>
        <dbReference type="EMBL" id="BBB27102.1"/>
    </source>
</evidence>
<organism evidence="1 2">
    <name type="scientific">Amphritea japonica ATCC BAA-1530</name>
    <dbReference type="NCBI Taxonomy" id="1278309"/>
    <lineage>
        <taxon>Bacteria</taxon>
        <taxon>Pseudomonadati</taxon>
        <taxon>Pseudomonadota</taxon>
        <taxon>Gammaproteobacteria</taxon>
        <taxon>Oceanospirillales</taxon>
        <taxon>Oceanospirillaceae</taxon>
        <taxon>Amphritea</taxon>
    </lineage>
</organism>